<comment type="caution">
    <text evidence="1">The sequence shown here is derived from an EMBL/GenBank/DDBJ whole genome shotgun (WGS) entry which is preliminary data.</text>
</comment>
<evidence type="ECO:0000313" key="1">
    <source>
        <dbReference type="EMBL" id="KAG0572108.1"/>
    </source>
</evidence>
<dbReference type="AlphaFoldDB" id="A0A8T0HNB8"/>
<reference evidence="1" key="1">
    <citation type="submission" date="2020-06" db="EMBL/GenBank/DDBJ databases">
        <title>WGS assembly of Ceratodon purpureus strain R40.</title>
        <authorList>
            <person name="Carey S.B."/>
            <person name="Jenkins J."/>
            <person name="Shu S."/>
            <person name="Lovell J.T."/>
            <person name="Sreedasyam A."/>
            <person name="Maumus F."/>
            <person name="Tiley G.P."/>
            <person name="Fernandez-Pozo N."/>
            <person name="Barry K."/>
            <person name="Chen C."/>
            <person name="Wang M."/>
            <person name="Lipzen A."/>
            <person name="Daum C."/>
            <person name="Saski C.A."/>
            <person name="Payton A.C."/>
            <person name="Mcbreen J.C."/>
            <person name="Conrad R.E."/>
            <person name="Kollar L.M."/>
            <person name="Olsson S."/>
            <person name="Huttunen S."/>
            <person name="Landis J.B."/>
            <person name="Wickett N.J."/>
            <person name="Johnson M.G."/>
            <person name="Rensing S.A."/>
            <person name="Grimwood J."/>
            <person name="Schmutz J."/>
            <person name="Mcdaniel S.F."/>
        </authorList>
    </citation>
    <scope>NUCLEOTIDE SEQUENCE</scope>
    <source>
        <strain evidence="1">R40</strain>
    </source>
</reference>
<accession>A0A8T0HNB8</accession>
<proteinExistence type="predicted"/>
<sequence length="99" mass="11325">MCERKMHQTCHGLNSETCMELSYPTQENPFQMRDISRGSSIGLRHLHLVRVKILKECLQNCIVFSTILNSSNLPATNVLCMGALALTFRGRVRIWLKAY</sequence>
<dbReference type="Proteomes" id="UP000822688">
    <property type="component" value="Chromosome V"/>
</dbReference>
<gene>
    <name evidence="1" type="ORF">KC19_VG069300</name>
</gene>
<protein>
    <submittedName>
        <fullName evidence="1">Uncharacterized protein</fullName>
    </submittedName>
</protein>
<name>A0A8T0HNB8_CERPU</name>
<dbReference type="EMBL" id="CM026426">
    <property type="protein sequence ID" value="KAG0572108.1"/>
    <property type="molecule type" value="Genomic_DNA"/>
</dbReference>
<organism evidence="1 2">
    <name type="scientific">Ceratodon purpureus</name>
    <name type="common">Fire moss</name>
    <name type="synonym">Dicranum purpureum</name>
    <dbReference type="NCBI Taxonomy" id="3225"/>
    <lineage>
        <taxon>Eukaryota</taxon>
        <taxon>Viridiplantae</taxon>
        <taxon>Streptophyta</taxon>
        <taxon>Embryophyta</taxon>
        <taxon>Bryophyta</taxon>
        <taxon>Bryophytina</taxon>
        <taxon>Bryopsida</taxon>
        <taxon>Dicranidae</taxon>
        <taxon>Pseudoditrichales</taxon>
        <taxon>Ditrichaceae</taxon>
        <taxon>Ceratodon</taxon>
    </lineage>
</organism>
<keyword evidence="2" id="KW-1185">Reference proteome</keyword>
<evidence type="ECO:0000313" key="2">
    <source>
        <dbReference type="Proteomes" id="UP000822688"/>
    </source>
</evidence>